<feature type="non-terminal residue" evidence="8">
    <location>
        <position position="1"/>
    </location>
</feature>
<dbReference type="GO" id="GO:0008270">
    <property type="term" value="F:zinc ion binding"/>
    <property type="evidence" value="ECO:0007669"/>
    <property type="project" value="UniProtKB-KW"/>
</dbReference>
<proteinExistence type="predicted"/>
<accession>A0A397KWE0</accession>
<keyword evidence="3" id="KW-0862">Zinc</keyword>
<evidence type="ECO:0000256" key="3">
    <source>
        <dbReference type="ARBA" id="ARBA00022833"/>
    </source>
</evidence>
<organism evidence="8">
    <name type="scientific">Brassica campestris</name>
    <name type="common">Field mustard</name>
    <dbReference type="NCBI Taxonomy" id="3711"/>
    <lineage>
        <taxon>Eukaryota</taxon>
        <taxon>Viridiplantae</taxon>
        <taxon>Streptophyta</taxon>
        <taxon>Embryophyta</taxon>
        <taxon>Tracheophyta</taxon>
        <taxon>Spermatophyta</taxon>
        <taxon>Magnoliopsida</taxon>
        <taxon>eudicotyledons</taxon>
        <taxon>Gunneridae</taxon>
        <taxon>Pentapetalae</taxon>
        <taxon>rosids</taxon>
        <taxon>malvids</taxon>
        <taxon>Brassicales</taxon>
        <taxon>Brassicaceae</taxon>
        <taxon>Brassiceae</taxon>
        <taxon>Brassica</taxon>
    </lineage>
</organism>
<evidence type="ECO:0000256" key="4">
    <source>
        <dbReference type="PROSITE-ProRule" id="PRU01343"/>
    </source>
</evidence>
<dbReference type="PROSITE" id="PS51999">
    <property type="entry name" value="ZF_GRF"/>
    <property type="match status" value="1"/>
</dbReference>
<evidence type="ECO:0000259" key="7">
    <source>
        <dbReference type="PROSITE" id="PS51999"/>
    </source>
</evidence>
<dbReference type="Pfam" id="PF06839">
    <property type="entry name" value="Zn_ribbon_GRF"/>
    <property type="match status" value="1"/>
</dbReference>
<evidence type="ECO:0000313" key="8">
    <source>
        <dbReference type="EMBL" id="RIA04676.1"/>
    </source>
</evidence>
<dbReference type="Proteomes" id="UP000264353">
    <property type="component" value="Unassembled WGS sequence"/>
</dbReference>
<keyword evidence="5" id="KW-0175">Coiled coil</keyword>
<feature type="domain" description="GRF-type" evidence="7">
    <location>
        <begin position="47"/>
        <end position="89"/>
    </location>
</feature>
<feature type="coiled-coil region" evidence="5">
    <location>
        <begin position="94"/>
        <end position="128"/>
    </location>
</feature>
<gene>
    <name evidence="8" type="ORF">BRARA_K01066</name>
</gene>
<dbReference type="InterPro" id="IPR010666">
    <property type="entry name" value="Znf_GRF"/>
</dbReference>
<dbReference type="AlphaFoldDB" id="A0A397KWE0"/>
<name>A0A397KWE0_BRACM</name>
<sequence>SCKRRREIKDLAREMSHSMNPSSSSVSGGGNWRRRRGGRERGIPKYCRCGEEMVIRTSGTAKNPGRLFHCCPNGSEGDKFHVFTWTDERVVEEIEDLKSIMSDAKGEMSELRAQVVGLEKQLERSKLMIELERDTKGSLKGCCVVL</sequence>
<feature type="compositionally biased region" description="Basic and acidic residues" evidence="6">
    <location>
        <begin position="7"/>
        <end position="16"/>
    </location>
</feature>
<keyword evidence="2 4" id="KW-0863">Zinc-finger</keyword>
<evidence type="ECO:0000256" key="5">
    <source>
        <dbReference type="SAM" id="Coils"/>
    </source>
</evidence>
<reference evidence="8" key="1">
    <citation type="submission" date="2018-06" db="EMBL/GenBank/DDBJ databases">
        <title>WGS assembly of Brassica rapa FPsc.</title>
        <authorList>
            <person name="Bowman J."/>
            <person name="Kohchi T."/>
            <person name="Yamato K."/>
            <person name="Jenkins J."/>
            <person name="Shu S."/>
            <person name="Ishizaki K."/>
            <person name="Yamaoka S."/>
            <person name="Nishihama R."/>
            <person name="Nakamura Y."/>
            <person name="Berger F."/>
            <person name="Adam C."/>
            <person name="Aki S."/>
            <person name="Althoff F."/>
            <person name="Araki T."/>
            <person name="Arteaga-Vazquez M."/>
            <person name="Balasubrmanian S."/>
            <person name="Bauer D."/>
            <person name="Boehm C."/>
            <person name="Briginshaw L."/>
            <person name="Caballero-Perez J."/>
            <person name="Catarino B."/>
            <person name="Chen F."/>
            <person name="Chiyoda S."/>
            <person name="Chovatia M."/>
            <person name="Davies K."/>
            <person name="Delmans M."/>
            <person name="Demura T."/>
            <person name="Dierschke T."/>
            <person name="Dolan L."/>
            <person name="Dorantes-Acosta A."/>
            <person name="Eklund D."/>
            <person name="Florent S."/>
            <person name="Flores-Sandoval E."/>
            <person name="Fujiyama A."/>
            <person name="Fukuzawa H."/>
            <person name="Galik B."/>
            <person name="Grimanelli D."/>
            <person name="Grimwood J."/>
            <person name="Grossniklaus U."/>
            <person name="Hamada T."/>
            <person name="Haseloff J."/>
            <person name="Hetherington A."/>
            <person name="Higo A."/>
            <person name="Hirakawa Y."/>
            <person name="Hundley H."/>
            <person name="Ikeda Y."/>
            <person name="Inoue K."/>
            <person name="Inoue S."/>
            <person name="Ishida S."/>
            <person name="Jia Q."/>
            <person name="Kakita M."/>
            <person name="Kanazawa T."/>
            <person name="Kawai Y."/>
            <person name="Kawashima T."/>
            <person name="Kennedy M."/>
            <person name="Kinose K."/>
            <person name="Kinoshita T."/>
            <person name="Kohara Y."/>
            <person name="Koide E."/>
            <person name="Komatsu K."/>
            <person name="Kopischke S."/>
            <person name="Kubo M."/>
            <person name="Kyozuka J."/>
            <person name="Lagercrantz U."/>
            <person name="Lin S."/>
            <person name="Lindquist E."/>
            <person name="Lipzen A."/>
            <person name="Lu C."/>
            <person name="Luna E."/>
            <person name="Martienssen R."/>
            <person name="Minamino N."/>
            <person name="Mizutani M."/>
            <person name="Mizutani M."/>
            <person name="Mochizuki N."/>
            <person name="Monte I."/>
            <person name="Mosher R."/>
            <person name="Nagasaki H."/>
            <person name="Nakagami H."/>
            <person name="Naramoto S."/>
            <person name="Nishitani K."/>
            <person name="Ohtani M."/>
            <person name="Okamoto T."/>
            <person name="Okumura M."/>
            <person name="Phillips J."/>
            <person name="Pollak B."/>
            <person name="Reinders A."/>
            <person name="Roevekamp M."/>
            <person name="Sano R."/>
            <person name="Sawa S."/>
            <person name="Schmid M."/>
            <person name="Shirakawa M."/>
            <person name="Solano R."/>
            <person name="Spunde A."/>
            <person name="Suetsugu N."/>
            <person name="Sugano S."/>
            <person name="Sugiyama A."/>
            <person name="Sun R."/>
            <person name="Suzuki Y."/>
            <person name="Takenaka M."/>
            <person name="Takezawa D."/>
            <person name="Tomogane H."/>
            <person name="Tsuzuki M."/>
            <person name="Ueda T."/>
            <person name="Umeda M."/>
            <person name="Ward J."/>
            <person name="Watanabe Y."/>
            <person name="Yazaki K."/>
            <person name="Yokoyama R."/>
            <person name="Yoshitake Y."/>
            <person name="Yotsui I."/>
            <person name="Zachgo S."/>
            <person name="Schmutz J."/>
        </authorList>
    </citation>
    <scope>NUCLEOTIDE SEQUENCE [LARGE SCALE GENOMIC DNA]</scope>
</reference>
<evidence type="ECO:0000256" key="1">
    <source>
        <dbReference type="ARBA" id="ARBA00022723"/>
    </source>
</evidence>
<keyword evidence="1" id="KW-0479">Metal-binding</keyword>
<dbReference type="PANTHER" id="PTHR33248">
    <property type="entry name" value="ZINC ION-BINDING PROTEIN"/>
    <property type="match status" value="1"/>
</dbReference>
<dbReference type="EMBL" id="KZ865939">
    <property type="protein sequence ID" value="RIA04676.1"/>
    <property type="molecule type" value="Genomic_DNA"/>
</dbReference>
<protein>
    <recommendedName>
        <fullName evidence="7">GRF-type domain-containing protein</fullName>
    </recommendedName>
</protein>
<evidence type="ECO:0000256" key="6">
    <source>
        <dbReference type="SAM" id="MobiDB-lite"/>
    </source>
</evidence>
<feature type="region of interest" description="Disordered" evidence="6">
    <location>
        <begin position="1"/>
        <end position="38"/>
    </location>
</feature>
<evidence type="ECO:0000256" key="2">
    <source>
        <dbReference type="ARBA" id="ARBA00022771"/>
    </source>
</evidence>